<evidence type="ECO:0000256" key="5">
    <source>
        <dbReference type="ARBA" id="ARBA00022857"/>
    </source>
</evidence>
<dbReference type="PANTHER" id="PTHR43673:SF2">
    <property type="entry name" value="NITROREDUCTASE"/>
    <property type="match status" value="1"/>
</dbReference>
<comment type="caution">
    <text evidence="8">The sequence shown here is derived from an EMBL/GenBank/DDBJ whole genome shotgun (WGS) entry which is preliminary data.</text>
</comment>
<keyword evidence="6" id="KW-0560">Oxidoreductase</keyword>
<dbReference type="PANTHER" id="PTHR43673">
    <property type="entry name" value="NAD(P)H NITROREDUCTASE YDGI-RELATED"/>
    <property type="match status" value="1"/>
</dbReference>
<dbReference type="Gene3D" id="3.40.109.10">
    <property type="entry name" value="NADH Oxidase"/>
    <property type="match status" value="1"/>
</dbReference>
<dbReference type="Pfam" id="PF00881">
    <property type="entry name" value="Nitroreductase"/>
    <property type="match status" value="1"/>
</dbReference>
<keyword evidence="4" id="KW-0288">FMN</keyword>
<dbReference type="InterPro" id="IPR033878">
    <property type="entry name" value="NfsB-like"/>
</dbReference>
<evidence type="ECO:0000313" key="8">
    <source>
        <dbReference type="EMBL" id="MDG4714527.1"/>
    </source>
</evidence>
<protein>
    <submittedName>
        <fullName evidence="8">NAD(P)H-dependent oxidoreductase</fullName>
    </submittedName>
</protein>
<proteinExistence type="inferred from homology"/>
<gene>
    <name evidence="8" type="ORF">P7122_01495</name>
</gene>
<comment type="cofactor">
    <cofactor evidence="1">
        <name>FMN</name>
        <dbReference type="ChEBI" id="CHEBI:58210"/>
    </cofactor>
</comment>
<dbReference type="SUPFAM" id="SSF55469">
    <property type="entry name" value="FMN-dependent nitroreductase-like"/>
    <property type="match status" value="1"/>
</dbReference>
<dbReference type="CDD" id="cd02149">
    <property type="entry name" value="NfsB-like"/>
    <property type="match status" value="1"/>
</dbReference>
<evidence type="ECO:0000313" key="9">
    <source>
        <dbReference type="Proteomes" id="UP001529085"/>
    </source>
</evidence>
<accession>A0ABT6FXW1</accession>
<dbReference type="InterPro" id="IPR000415">
    <property type="entry name" value="Nitroreductase-like"/>
</dbReference>
<dbReference type="InterPro" id="IPR029479">
    <property type="entry name" value="Nitroreductase"/>
</dbReference>
<name>A0ABT6FXW1_9FLAO</name>
<reference evidence="8 9" key="1">
    <citation type="submission" date="2023-03" db="EMBL/GenBank/DDBJ databases">
        <title>Strain YYF002 represents a novel species in the genus Winogradskyella isolated from seawater.</title>
        <authorList>
            <person name="Fu Z.-Y."/>
        </authorList>
    </citation>
    <scope>NUCLEOTIDE SEQUENCE [LARGE SCALE GENOMIC DNA]</scope>
    <source>
        <strain evidence="8 9">YYF002</strain>
    </source>
</reference>
<dbReference type="Proteomes" id="UP001529085">
    <property type="component" value="Unassembled WGS sequence"/>
</dbReference>
<keyword evidence="5" id="KW-0521">NADP</keyword>
<evidence type="ECO:0000256" key="4">
    <source>
        <dbReference type="ARBA" id="ARBA00022643"/>
    </source>
</evidence>
<evidence type="ECO:0000259" key="7">
    <source>
        <dbReference type="Pfam" id="PF00881"/>
    </source>
</evidence>
<comment type="similarity">
    <text evidence="2">Belongs to the nitroreductase family.</text>
</comment>
<keyword evidence="3" id="KW-0285">Flavoprotein</keyword>
<sequence>MSNTIENLKWRYATKKFDSSKTIPDEDFETLKKAMQLTASSYGLQPYKILNIVDKETRTKLRAASWNQSQIEDASHMIVLANFTDFGDELVDDYFENVIDTRDLKKEDIADYANSIKSTIGQLSQEQKAVWTAKQAYIVLGNLLSAAAQLKIDACPMEGFASDQYNEILNLNSKNLNAAVVITLGYRSEEDATQHYKKVRKSEKQLFTNI</sequence>
<organism evidence="8 9">
    <name type="scientific">Winogradskyella marincola</name>
    <dbReference type="NCBI Taxonomy" id="3037795"/>
    <lineage>
        <taxon>Bacteria</taxon>
        <taxon>Pseudomonadati</taxon>
        <taxon>Bacteroidota</taxon>
        <taxon>Flavobacteriia</taxon>
        <taxon>Flavobacteriales</taxon>
        <taxon>Flavobacteriaceae</taxon>
        <taxon>Winogradskyella</taxon>
    </lineage>
</organism>
<dbReference type="RefSeq" id="WP_278004010.1">
    <property type="nucleotide sequence ID" value="NZ_JARSBN010000001.1"/>
</dbReference>
<dbReference type="EMBL" id="JARSBN010000001">
    <property type="protein sequence ID" value="MDG4714527.1"/>
    <property type="molecule type" value="Genomic_DNA"/>
</dbReference>
<evidence type="ECO:0000256" key="1">
    <source>
        <dbReference type="ARBA" id="ARBA00001917"/>
    </source>
</evidence>
<evidence type="ECO:0000256" key="6">
    <source>
        <dbReference type="ARBA" id="ARBA00023002"/>
    </source>
</evidence>
<evidence type="ECO:0000256" key="3">
    <source>
        <dbReference type="ARBA" id="ARBA00022630"/>
    </source>
</evidence>
<evidence type="ECO:0000256" key="2">
    <source>
        <dbReference type="ARBA" id="ARBA00007118"/>
    </source>
</evidence>
<keyword evidence="9" id="KW-1185">Reference proteome</keyword>
<feature type="domain" description="Nitroreductase" evidence="7">
    <location>
        <begin position="8"/>
        <end position="186"/>
    </location>
</feature>